<dbReference type="Proteomes" id="UP000608754">
    <property type="component" value="Unassembled WGS sequence"/>
</dbReference>
<feature type="domain" description="Methylamine utilisation protein MauE" evidence="6">
    <location>
        <begin position="2"/>
        <end position="66"/>
    </location>
</feature>
<keyword evidence="2 5" id="KW-0812">Transmembrane</keyword>
<keyword evidence="3 5" id="KW-1133">Transmembrane helix</keyword>
<protein>
    <submittedName>
        <fullName evidence="7">Tellurium resistance protein TerC</fullName>
    </submittedName>
</protein>
<accession>A0A8J7FZE9</accession>
<sequence length="425" mass="49057">IFKRTRLVAYYGGYMLMVAFTVYIYLILNFSDYIPCSCGGILEKMGWTEHLVFNVIFVVFALVGILFLSPFSKKNATSIIVAGIIAIGSMITLFFNSEYIIKQENNFTRRYLPHPIIEQEAINLGANSYYFAGFDAHKIYLGNYTAPLILTSINLDLKDVEKHRIELEQSNFNFRAITIKVFEDEFYVYDGNVPVIFKGCLPNYRAEIVSYNKAYFSQLVPLGNNNFAIKTHSSTLNQQVLGLVNTTTDAVILKNDILQKQLDGVFDSDGQINYDPITTKIVYNYYYRNQFIVMNENLEIQKSLHTIDTIQEARLKVTALKDGTNKMNAPPLLVNKNMNTYHNILFNESNLMGKHESQKQWKQASVIDMYFTNRNYYIGSFYVHHRQGEKLADFLVTDSHFYALIGNELIRYKWAPNVMKQFSIE</sequence>
<gene>
    <name evidence="7" type="ORF">IM532_13590</name>
</gene>
<dbReference type="Pfam" id="PF07291">
    <property type="entry name" value="MauE"/>
    <property type="match status" value="1"/>
</dbReference>
<evidence type="ECO:0000256" key="1">
    <source>
        <dbReference type="ARBA" id="ARBA00004141"/>
    </source>
</evidence>
<comment type="subcellular location">
    <subcellularLocation>
        <location evidence="1">Membrane</location>
        <topology evidence="1">Multi-pass membrane protein</topology>
    </subcellularLocation>
</comment>
<evidence type="ECO:0000313" key="7">
    <source>
        <dbReference type="EMBL" id="MBF0598458.1"/>
    </source>
</evidence>
<comment type="caution">
    <text evidence="7">The sequence shown here is derived from an EMBL/GenBank/DDBJ whole genome shotgun (WGS) entry which is preliminary data.</text>
</comment>
<evidence type="ECO:0000259" key="6">
    <source>
        <dbReference type="Pfam" id="PF07291"/>
    </source>
</evidence>
<keyword evidence="8" id="KW-1185">Reference proteome</keyword>
<name>A0A8J7FZE9_9FLAO</name>
<dbReference type="GO" id="GO:0016020">
    <property type="term" value="C:membrane"/>
    <property type="evidence" value="ECO:0007669"/>
    <property type="project" value="UniProtKB-SubCell"/>
</dbReference>
<evidence type="ECO:0000256" key="4">
    <source>
        <dbReference type="ARBA" id="ARBA00023136"/>
    </source>
</evidence>
<feature type="transmembrane region" description="Helical" evidence="5">
    <location>
        <begin position="51"/>
        <end position="69"/>
    </location>
</feature>
<evidence type="ECO:0000313" key="8">
    <source>
        <dbReference type="Proteomes" id="UP000608754"/>
    </source>
</evidence>
<feature type="transmembrane region" description="Helical" evidence="5">
    <location>
        <begin position="7"/>
        <end position="31"/>
    </location>
</feature>
<dbReference type="InterPro" id="IPR009908">
    <property type="entry name" value="Methylamine_util_MauE"/>
</dbReference>
<evidence type="ECO:0000256" key="3">
    <source>
        <dbReference type="ARBA" id="ARBA00022989"/>
    </source>
</evidence>
<reference evidence="7" key="1">
    <citation type="submission" date="2020-10" db="EMBL/GenBank/DDBJ databases">
        <authorList>
            <person name="Lu T."/>
            <person name="Wang Q."/>
            <person name="Han X."/>
        </authorList>
    </citation>
    <scope>NUCLEOTIDE SEQUENCE</scope>
    <source>
        <strain evidence="7">WQ 117</strain>
    </source>
</reference>
<dbReference type="EMBL" id="JADGIK010000035">
    <property type="protein sequence ID" value="MBF0598458.1"/>
    <property type="molecule type" value="Genomic_DNA"/>
</dbReference>
<dbReference type="RefSeq" id="WP_194184037.1">
    <property type="nucleotide sequence ID" value="NZ_JADGIK010000035.1"/>
</dbReference>
<evidence type="ECO:0000256" key="5">
    <source>
        <dbReference type="SAM" id="Phobius"/>
    </source>
</evidence>
<proteinExistence type="predicted"/>
<organism evidence="7 8">
    <name type="scientific">Faecalibacter rhinopitheci</name>
    <dbReference type="NCBI Taxonomy" id="2779678"/>
    <lineage>
        <taxon>Bacteria</taxon>
        <taxon>Pseudomonadati</taxon>
        <taxon>Bacteroidota</taxon>
        <taxon>Flavobacteriia</taxon>
        <taxon>Flavobacteriales</taxon>
        <taxon>Weeksellaceae</taxon>
        <taxon>Faecalibacter</taxon>
    </lineage>
</organism>
<dbReference type="AlphaFoldDB" id="A0A8J7FZE9"/>
<feature type="non-terminal residue" evidence="7">
    <location>
        <position position="1"/>
    </location>
</feature>
<keyword evidence="4 5" id="KW-0472">Membrane</keyword>
<dbReference type="GO" id="GO:0030416">
    <property type="term" value="P:methylamine metabolic process"/>
    <property type="evidence" value="ECO:0007669"/>
    <property type="project" value="InterPro"/>
</dbReference>
<feature type="transmembrane region" description="Helical" evidence="5">
    <location>
        <begin position="76"/>
        <end position="95"/>
    </location>
</feature>
<evidence type="ECO:0000256" key="2">
    <source>
        <dbReference type="ARBA" id="ARBA00022692"/>
    </source>
</evidence>